<dbReference type="Pfam" id="PF03181">
    <property type="entry name" value="BURP"/>
    <property type="match status" value="2"/>
</dbReference>
<comment type="subcellular location">
    <subcellularLocation>
        <location evidence="1">Secreted</location>
        <location evidence="1">Cell wall</location>
    </subcellularLocation>
    <subcellularLocation>
        <location evidence="2">Secreted</location>
        <location evidence="2">Extracellular space</location>
        <location evidence="2">Apoplast</location>
    </subcellularLocation>
</comment>
<dbReference type="EMBL" id="VAHF01000008">
    <property type="protein sequence ID" value="TXG56306.1"/>
    <property type="molecule type" value="Genomic_DNA"/>
</dbReference>
<feature type="signal peptide" evidence="8">
    <location>
        <begin position="1"/>
        <end position="22"/>
    </location>
</feature>
<keyword evidence="5 8" id="KW-0732">Signal</keyword>
<dbReference type="SMART" id="SM01045">
    <property type="entry name" value="BURP"/>
    <property type="match status" value="2"/>
</dbReference>
<evidence type="ECO:0000313" key="10">
    <source>
        <dbReference type="EMBL" id="TXG56306.1"/>
    </source>
</evidence>
<dbReference type="GO" id="GO:0048046">
    <property type="term" value="C:apoplast"/>
    <property type="evidence" value="ECO:0007669"/>
    <property type="project" value="UniProtKB-SubCell"/>
</dbReference>
<dbReference type="InterPro" id="IPR051897">
    <property type="entry name" value="PG-associated_BURP"/>
</dbReference>
<evidence type="ECO:0000259" key="9">
    <source>
        <dbReference type="PROSITE" id="PS51277"/>
    </source>
</evidence>
<keyword evidence="6" id="KW-0325">Glycoprotein</keyword>
<keyword evidence="3" id="KW-0134">Cell wall</keyword>
<dbReference type="PROSITE" id="PS51277">
    <property type="entry name" value="BURP"/>
    <property type="match status" value="2"/>
</dbReference>
<proteinExistence type="predicted"/>
<evidence type="ECO:0000256" key="2">
    <source>
        <dbReference type="ARBA" id="ARBA00004271"/>
    </source>
</evidence>
<evidence type="ECO:0000256" key="7">
    <source>
        <dbReference type="SAM" id="MobiDB-lite"/>
    </source>
</evidence>
<evidence type="ECO:0000256" key="1">
    <source>
        <dbReference type="ARBA" id="ARBA00004191"/>
    </source>
</evidence>
<dbReference type="Proteomes" id="UP000323000">
    <property type="component" value="Chromosome 8"/>
</dbReference>
<evidence type="ECO:0000256" key="4">
    <source>
        <dbReference type="ARBA" id="ARBA00022523"/>
    </source>
</evidence>
<feature type="domain" description="BURP" evidence="9">
    <location>
        <begin position="162"/>
        <end position="373"/>
    </location>
</feature>
<feature type="chain" id="PRO_5023089819" description="BURP domain-containing protein" evidence="8">
    <location>
        <begin position="23"/>
        <end position="725"/>
    </location>
</feature>
<accession>A0A5C7HJB9</accession>
<sequence length="725" mass="80883">MSSLLFFFFLLFSSLNVSFVAARDLKGVKENHFTPKAHLTQYWNKKINTNLPESHFLLSKASSPLKATDIVNFAKLAMAQNNNQLPSLFPGGMKFNIYGPYEDYAKNDINFINYGSNSSESETESADPPQAGEVSNRVVNKKKVATKNNNNNNSKSLEPGRFFRESTLKKGTAMPMPDITNKMPESTFLPRTTVNEIPFSSSKLSEMKKLFNASDNSAMERIIKEALKDCERKPDKGETKRCVASAEDMIDFATSVLGRDVALRKTENNKGSKQDILIGSVKRINGGKAVSCHQKLYPYLLYYCHWVPDVAVYEADILDPKTKKKINHGVAICHLDTSSWFTGHEAFQTLGSGPGQIEVALAAADHDLKKANKENPFTPKANLNRYWNKKINNNIVPKSHFLLSKASSPLKAVDIANFAKLATAPKSPAPGMFFNIYGPYEDILKNDWNFINYGGNSNESSVQPGEDEGDRPAGPPPANPLVNKNKLSYKKMEPGSLVTKTVEIEPGTFFRESMLKKGTIMPMPDITDKYPKTKFLNRNLVPKIPFSSSKFSDMKKMFHASDNSGLERIIKDAVKECERKPNLGETKRCVASAEDMIDFATSVLGRDVALRKTENYRGSKQNILIGSVKRINGGKVTKVVSCHQKLYPYLLYYCHSVPDVAVYEADILDPKTKKKINHGVAICHLDTSSWFAGHQAFQALGSGPGQIEVCHWIFEKDLIWTNADH</sequence>
<dbReference type="PANTHER" id="PTHR31458:SF2">
    <property type="entry name" value="POLYGALACTURONASE 1 BETA-LIKE PROTEIN 2"/>
    <property type="match status" value="1"/>
</dbReference>
<keyword evidence="3" id="KW-0964">Secreted</keyword>
<dbReference type="PANTHER" id="PTHR31458">
    <property type="entry name" value="POLYGALACTURONASE 1 BETA-LIKE PROTEIN 2"/>
    <property type="match status" value="1"/>
</dbReference>
<organism evidence="10 11">
    <name type="scientific">Acer yangbiense</name>
    <dbReference type="NCBI Taxonomy" id="1000413"/>
    <lineage>
        <taxon>Eukaryota</taxon>
        <taxon>Viridiplantae</taxon>
        <taxon>Streptophyta</taxon>
        <taxon>Embryophyta</taxon>
        <taxon>Tracheophyta</taxon>
        <taxon>Spermatophyta</taxon>
        <taxon>Magnoliopsida</taxon>
        <taxon>eudicotyledons</taxon>
        <taxon>Gunneridae</taxon>
        <taxon>Pentapetalae</taxon>
        <taxon>rosids</taxon>
        <taxon>malvids</taxon>
        <taxon>Sapindales</taxon>
        <taxon>Sapindaceae</taxon>
        <taxon>Hippocastanoideae</taxon>
        <taxon>Acereae</taxon>
        <taxon>Acer</taxon>
    </lineage>
</organism>
<feature type="compositionally biased region" description="Low complexity" evidence="7">
    <location>
        <begin position="146"/>
        <end position="155"/>
    </location>
</feature>
<protein>
    <recommendedName>
        <fullName evidence="9">BURP domain-containing protein</fullName>
    </recommendedName>
</protein>
<gene>
    <name evidence="10" type="ORF">EZV62_017619</name>
</gene>
<comment type="caution">
    <text evidence="10">The sequence shown here is derived from an EMBL/GenBank/DDBJ whole genome shotgun (WGS) entry which is preliminary data.</text>
</comment>
<feature type="region of interest" description="Disordered" evidence="7">
    <location>
        <begin position="117"/>
        <end position="159"/>
    </location>
</feature>
<feature type="region of interest" description="Disordered" evidence="7">
    <location>
        <begin position="456"/>
        <end position="485"/>
    </location>
</feature>
<reference evidence="11" key="1">
    <citation type="journal article" date="2019" name="Gigascience">
        <title>De novo genome assembly of the endangered Acer yangbiense, a plant species with extremely small populations endemic to Yunnan Province, China.</title>
        <authorList>
            <person name="Yang J."/>
            <person name="Wariss H.M."/>
            <person name="Tao L."/>
            <person name="Zhang R."/>
            <person name="Yun Q."/>
            <person name="Hollingsworth P."/>
            <person name="Dao Z."/>
            <person name="Luo G."/>
            <person name="Guo H."/>
            <person name="Ma Y."/>
            <person name="Sun W."/>
        </authorList>
    </citation>
    <scope>NUCLEOTIDE SEQUENCE [LARGE SCALE GENOMIC DNA]</scope>
    <source>
        <strain evidence="11">cv. Malutang</strain>
    </source>
</reference>
<evidence type="ECO:0000256" key="5">
    <source>
        <dbReference type="ARBA" id="ARBA00022729"/>
    </source>
</evidence>
<evidence type="ECO:0000256" key="3">
    <source>
        <dbReference type="ARBA" id="ARBA00022512"/>
    </source>
</evidence>
<dbReference type="AlphaFoldDB" id="A0A5C7HJB9"/>
<evidence type="ECO:0000256" key="6">
    <source>
        <dbReference type="ARBA" id="ARBA00023180"/>
    </source>
</evidence>
<evidence type="ECO:0000313" key="11">
    <source>
        <dbReference type="Proteomes" id="UP000323000"/>
    </source>
</evidence>
<name>A0A5C7HJB9_9ROSI</name>
<feature type="domain" description="BURP" evidence="9">
    <location>
        <begin position="509"/>
        <end position="723"/>
    </location>
</feature>
<keyword evidence="11" id="KW-1185">Reference proteome</keyword>
<keyword evidence="4" id="KW-0052">Apoplast</keyword>
<dbReference type="InterPro" id="IPR004873">
    <property type="entry name" value="BURP_dom"/>
</dbReference>
<evidence type="ECO:0000256" key="8">
    <source>
        <dbReference type="SAM" id="SignalP"/>
    </source>
</evidence>
<dbReference type="OrthoDB" id="1909293at2759"/>